<dbReference type="Pfam" id="PF13966">
    <property type="entry name" value="zf-RVT"/>
    <property type="match status" value="1"/>
</dbReference>
<comment type="caution">
    <text evidence="2">The sequence shown here is derived from an EMBL/GenBank/DDBJ whole genome shotgun (WGS) entry which is preliminary data.</text>
</comment>
<dbReference type="Proteomes" id="UP001552299">
    <property type="component" value="Unassembled WGS sequence"/>
</dbReference>
<dbReference type="PANTHER" id="PTHR33116">
    <property type="entry name" value="REVERSE TRANSCRIPTASE ZINC-BINDING DOMAIN-CONTAINING PROTEIN-RELATED-RELATED"/>
    <property type="match status" value="1"/>
</dbReference>
<evidence type="ECO:0000313" key="3">
    <source>
        <dbReference type="Proteomes" id="UP001552299"/>
    </source>
</evidence>
<protein>
    <recommendedName>
        <fullName evidence="1">Reverse transcriptase zinc-binding domain-containing protein</fullName>
    </recommendedName>
</protein>
<evidence type="ECO:0000259" key="1">
    <source>
        <dbReference type="Pfam" id="PF13966"/>
    </source>
</evidence>
<dbReference type="AlphaFoldDB" id="A0ABD0W732"/>
<accession>A0ABD0W732</accession>
<dbReference type="EMBL" id="JANQDX010000001">
    <property type="protein sequence ID" value="KAL0928596.1"/>
    <property type="molecule type" value="Genomic_DNA"/>
</dbReference>
<dbReference type="PANTHER" id="PTHR33116:SF66">
    <property type="entry name" value="REVERSE TRANSCRIPTASE ZINC-BINDING DOMAIN-CONTAINING PROTEIN"/>
    <property type="match status" value="1"/>
</dbReference>
<sequence>MARFCAKFLYFCDTTARKLHLISWKNTCKPKVFGGLGIPSLYSVQFSFTCSLIVRLYNCHSLLSKWLLHKYVSPWKPPSTKSSPFWKYLCKVACVGKNNFNFFISNNTPISLFWDHWINGKALHEILDSSLYPNLLHNLFPINAKISVILSDNGWVLPPGISSSLMHTIYGIPVLPDNNGCLLWGNVMVNKFSSYYNFIYRDDYLVNWHHYIWHKHFALRYSSFCWMAVLGGLKTADVLRARGISVDSSCSFCHSSDESINHIFFECDFSFSVISNIIPVMKNQFLRPTILQAFAFTSAGPIKLKHLHHLIICCSVYHLWRERNDRKFGSSYASSTTICHMIKSAVLSKILRWKDGSTLLELL</sequence>
<dbReference type="InterPro" id="IPR026960">
    <property type="entry name" value="RVT-Znf"/>
</dbReference>
<keyword evidence="3" id="KW-1185">Reference proteome</keyword>
<name>A0ABD0W732_DENTH</name>
<proteinExistence type="predicted"/>
<reference evidence="2 3" key="1">
    <citation type="journal article" date="2024" name="Plant Biotechnol. J.">
        <title>Dendrobium thyrsiflorum genome and its molecular insights into genes involved in important horticultural traits.</title>
        <authorList>
            <person name="Chen B."/>
            <person name="Wang J.Y."/>
            <person name="Zheng P.J."/>
            <person name="Li K.L."/>
            <person name="Liang Y.M."/>
            <person name="Chen X.F."/>
            <person name="Zhang C."/>
            <person name="Zhao X."/>
            <person name="He X."/>
            <person name="Zhang G.Q."/>
            <person name="Liu Z.J."/>
            <person name="Xu Q."/>
        </authorList>
    </citation>
    <scope>NUCLEOTIDE SEQUENCE [LARGE SCALE GENOMIC DNA]</scope>
    <source>
        <strain evidence="2">GZMU011</strain>
    </source>
</reference>
<feature type="domain" description="Reverse transcriptase zinc-binding" evidence="1">
    <location>
        <begin position="193"/>
        <end position="270"/>
    </location>
</feature>
<organism evidence="2 3">
    <name type="scientific">Dendrobium thyrsiflorum</name>
    <name type="common">Pinecone-like raceme dendrobium</name>
    <name type="synonym">Orchid</name>
    <dbReference type="NCBI Taxonomy" id="117978"/>
    <lineage>
        <taxon>Eukaryota</taxon>
        <taxon>Viridiplantae</taxon>
        <taxon>Streptophyta</taxon>
        <taxon>Embryophyta</taxon>
        <taxon>Tracheophyta</taxon>
        <taxon>Spermatophyta</taxon>
        <taxon>Magnoliopsida</taxon>
        <taxon>Liliopsida</taxon>
        <taxon>Asparagales</taxon>
        <taxon>Orchidaceae</taxon>
        <taxon>Epidendroideae</taxon>
        <taxon>Malaxideae</taxon>
        <taxon>Dendrobiinae</taxon>
        <taxon>Dendrobium</taxon>
    </lineage>
</organism>
<gene>
    <name evidence="2" type="ORF">M5K25_000499</name>
</gene>
<evidence type="ECO:0000313" key="2">
    <source>
        <dbReference type="EMBL" id="KAL0928596.1"/>
    </source>
</evidence>